<dbReference type="InterPro" id="IPR037523">
    <property type="entry name" value="VOC_core"/>
</dbReference>
<feature type="domain" description="VOC" evidence="1">
    <location>
        <begin position="1"/>
        <end position="117"/>
    </location>
</feature>
<dbReference type="Proteomes" id="UP001220964">
    <property type="component" value="Unassembled WGS sequence"/>
</dbReference>
<evidence type="ECO:0000259" key="1">
    <source>
        <dbReference type="PROSITE" id="PS51819"/>
    </source>
</evidence>
<dbReference type="SUPFAM" id="SSF54593">
    <property type="entry name" value="Glyoxalase/Bleomycin resistance protein/Dihydroxybiphenyl dioxygenase"/>
    <property type="match status" value="1"/>
</dbReference>
<proteinExistence type="predicted"/>
<dbReference type="InterPro" id="IPR004360">
    <property type="entry name" value="Glyas_Fos-R_dOase_dom"/>
</dbReference>
<gene>
    <name evidence="2" type="ORF">P1J78_09965</name>
</gene>
<protein>
    <submittedName>
        <fullName evidence="2">VOC family protein</fullName>
    </submittedName>
</protein>
<name>A0AAE3T859_9RHOB</name>
<dbReference type="CDD" id="cd06587">
    <property type="entry name" value="VOC"/>
    <property type="match status" value="1"/>
</dbReference>
<sequence length="119" mass="12835">MIAIRYIVRDAETAAEFYRSYLEFDQDTTSPGFAKLTRGDLTLVLSEPGAGGGGNAGGTPEPGGWNRFLLQTDDLDGVVKRLHQFGAQFRGDVTEGKGGRQVVVEDPSGNPIELFEPFA</sequence>
<keyword evidence="3" id="KW-1185">Reference proteome</keyword>
<accession>A0AAE3T859</accession>
<dbReference type="EMBL" id="JARGYC010000021">
    <property type="protein sequence ID" value="MDF0601055.1"/>
    <property type="molecule type" value="Genomic_DNA"/>
</dbReference>
<dbReference type="InterPro" id="IPR029068">
    <property type="entry name" value="Glyas_Bleomycin-R_OHBP_Dase"/>
</dbReference>
<dbReference type="PROSITE" id="PS51819">
    <property type="entry name" value="VOC"/>
    <property type="match status" value="1"/>
</dbReference>
<dbReference type="Pfam" id="PF00903">
    <property type="entry name" value="Glyoxalase"/>
    <property type="match status" value="1"/>
</dbReference>
<dbReference type="AlphaFoldDB" id="A0AAE3T859"/>
<dbReference type="Gene3D" id="3.10.180.10">
    <property type="entry name" value="2,3-Dihydroxybiphenyl 1,2-Dioxygenase, domain 1"/>
    <property type="match status" value="1"/>
</dbReference>
<evidence type="ECO:0000313" key="3">
    <source>
        <dbReference type="Proteomes" id="UP001220964"/>
    </source>
</evidence>
<dbReference type="RefSeq" id="WP_275567195.1">
    <property type="nucleotide sequence ID" value="NZ_JARGYC010000021.1"/>
</dbReference>
<evidence type="ECO:0000313" key="2">
    <source>
        <dbReference type="EMBL" id="MDF0601055.1"/>
    </source>
</evidence>
<organism evidence="2 3">
    <name type="scientific">Psychromarinibacter sediminicola</name>
    <dbReference type="NCBI Taxonomy" id="3033385"/>
    <lineage>
        <taxon>Bacteria</taxon>
        <taxon>Pseudomonadati</taxon>
        <taxon>Pseudomonadota</taxon>
        <taxon>Alphaproteobacteria</taxon>
        <taxon>Rhodobacterales</taxon>
        <taxon>Paracoccaceae</taxon>
        <taxon>Psychromarinibacter</taxon>
    </lineage>
</organism>
<comment type="caution">
    <text evidence="2">The sequence shown here is derived from an EMBL/GenBank/DDBJ whole genome shotgun (WGS) entry which is preliminary data.</text>
</comment>
<reference evidence="2" key="1">
    <citation type="submission" date="2023-03" db="EMBL/GenBank/DDBJ databases">
        <title>Multiphase analysis and comparison of six strains from genera Psychromarinibacter, Lutimaribacter, and Maritimibacter, including a novel species: Psychromarinibacter sediminicola sp. nov.</title>
        <authorList>
            <person name="Wang Y.-H."/>
            <person name="Ye M.-Q."/>
            <person name="Du Z.-J."/>
        </authorList>
    </citation>
    <scope>NUCLEOTIDE SEQUENCE</scope>
    <source>
        <strain evidence="2">C21-152</strain>
    </source>
</reference>